<dbReference type="Pfam" id="PF13968">
    <property type="entry name" value="DUF4220"/>
    <property type="match status" value="1"/>
</dbReference>
<reference evidence="2 3" key="1">
    <citation type="submission" date="2019-11" db="EMBL/GenBank/DDBJ databases">
        <title>Whole genome sequence of Oryza granulata.</title>
        <authorList>
            <person name="Li W."/>
        </authorList>
    </citation>
    <scope>NUCLEOTIDE SEQUENCE [LARGE SCALE GENOMIC DNA]</scope>
    <source>
        <strain evidence="3">cv. Menghai</strain>
        <tissue evidence="2">Leaf</tissue>
    </source>
</reference>
<dbReference type="AlphaFoldDB" id="A0A6G1BLW9"/>
<dbReference type="InterPro" id="IPR025315">
    <property type="entry name" value="DUF4220"/>
</dbReference>
<evidence type="ECO:0000313" key="3">
    <source>
        <dbReference type="Proteomes" id="UP000479710"/>
    </source>
</evidence>
<dbReference type="PANTHER" id="PTHR31325">
    <property type="entry name" value="OS01G0798800 PROTEIN-RELATED"/>
    <property type="match status" value="1"/>
</dbReference>
<evidence type="ECO:0000313" key="2">
    <source>
        <dbReference type="EMBL" id="KAF0888959.1"/>
    </source>
</evidence>
<comment type="caution">
    <text evidence="2">The sequence shown here is derived from an EMBL/GenBank/DDBJ whole genome shotgun (WGS) entry which is preliminary data.</text>
</comment>
<keyword evidence="3" id="KW-1185">Reference proteome</keyword>
<organism evidence="2 3">
    <name type="scientific">Oryza meyeriana var. granulata</name>
    <dbReference type="NCBI Taxonomy" id="110450"/>
    <lineage>
        <taxon>Eukaryota</taxon>
        <taxon>Viridiplantae</taxon>
        <taxon>Streptophyta</taxon>
        <taxon>Embryophyta</taxon>
        <taxon>Tracheophyta</taxon>
        <taxon>Spermatophyta</taxon>
        <taxon>Magnoliopsida</taxon>
        <taxon>Liliopsida</taxon>
        <taxon>Poales</taxon>
        <taxon>Poaceae</taxon>
        <taxon>BOP clade</taxon>
        <taxon>Oryzoideae</taxon>
        <taxon>Oryzeae</taxon>
        <taxon>Oryzinae</taxon>
        <taxon>Oryza</taxon>
        <taxon>Oryza meyeriana</taxon>
    </lineage>
</organism>
<evidence type="ECO:0000259" key="1">
    <source>
        <dbReference type="Pfam" id="PF13968"/>
    </source>
</evidence>
<gene>
    <name evidence="2" type="ORF">E2562_020177</name>
</gene>
<name>A0A6G1BLW9_9ORYZ</name>
<dbReference type="OrthoDB" id="1189310at2759"/>
<sequence length="80" mass="9120">MRRRTSSLILSTAVWLAYLSADSVAIFVLGHLAFHAGEPRHQFMSLWAPFVLVHLGGHDTITAFSRQDNELWVRHLLPPR</sequence>
<feature type="domain" description="DUF4220" evidence="1">
    <location>
        <begin position="15"/>
        <end position="77"/>
    </location>
</feature>
<dbReference type="EMBL" id="SPHZ02000012">
    <property type="protein sequence ID" value="KAF0888959.1"/>
    <property type="molecule type" value="Genomic_DNA"/>
</dbReference>
<protein>
    <recommendedName>
        <fullName evidence="1">DUF4220 domain-containing protein</fullName>
    </recommendedName>
</protein>
<dbReference type="Proteomes" id="UP000479710">
    <property type="component" value="Unassembled WGS sequence"/>
</dbReference>
<proteinExistence type="predicted"/>
<accession>A0A6G1BLW9</accession>